<dbReference type="GO" id="GO:0071578">
    <property type="term" value="P:zinc ion import across plasma membrane"/>
    <property type="evidence" value="ECO:0007669"/>
    <property type="project" value="TreeGrafter"/>
</dbReference>
<dbReference type="GO" id="GO:0005886">
    <property type="term" value="C:plasma membrane"/>
    <property type="evidence" value="ECO:0007669"/>
    <property type="project" value="TreeGrafter"/>
</dbReference>
<evidence type="ECO:0000313" key="10">
    <source>
        <dbReference type="Proteomes" id="UP001054902"/>
    </source>
</evidence>
<dbReference type="GO" id="GO:0140410">
    <property type="term" value="F:monoatomic cation:bicarbonate symporter activity"/>
    <property type="evidence" value="ECO:0007669"/>
    <property type="project" value="TreeGrafter"/>
</dbReference>
<gene>
    <name evidence="9" type="ORF">CTEN210_09901</name>
</gene>
<dbReference type="PANTHER" id="PTHR12191">
    <property type="entry name" value="SOLUTE CARRIER FAMILY 39"/>
    <property type="match status" value="1"/>
</dbReference>
<feature type="chain" id="PRO_5042120156" evidence="8">
    <location>
        <begin position="25"/>
        <end position="427"/>
    </location>
</feature>
<keyword evidence="10" id="KW-1185">Reference proteome</keyword>
<evidence type="ECO:0000256" key="2">
    <source>
        <dbReference type="ARBA" id="ARBA00006939"/>
    </source>
</evidence>
<sequence length="427" mass="46738">MAISTLKSKVSFACLSLLLQLSLAASVTEELKLSSQRTLLISRNLDGEEPDHDGEDPHEDHHDEKPWGLVIGFTLLVNLATLSGVIFLIPVISHKARAWVKSCIWNEVVPSPPPKKGSAGRASFLDISIPSFASGALLATAVFLVIPEAIYLIQSFINEHSEEEDPHDHDHRFLNETDPHDGEDGEEHDEHEGEILPDTIWRFGSALLGGFMLPMLFALLFPKVSSEEHYDGDECEEVKPETFEEDSDEEKANGTPKKKVINYSLASSIVIGDALHNFCDGVFIGVALKGCDLAIVYTIVGVTLYHEIAQELADYFLLTKHVGLDPFRALLLNFLAGLSVMIGGLAVVASDINDMALGVLLALSSGVYLYIAACECLPRVTEVVKTRQNRVLSMFMFILGVVPIGLALLNHSHCEAEGHAEEEHADH</sequence>
<comment type="subcellular location">
    <subcellularLocation>
        <location evidence="1">Membrane</location>
        <topology evidence="1">Multi-pass membrane protein</topology>
    </subcellularLocation>
</comment>
<dbReference type="AlphaFoldDB" id="A0AAD3CYU7"/>
<reference evidence="9 10" key="1">
    <citation type="journal article" date="2021" name="Sci. Rep.">
        <title>The genome of the diatom Chaetoceros tenuissimus carries an ancient integrated fragment of an extant virus.</title>
        <authorList>
            <person name="Hongo Y."/>
            <person name="Kimura K."/>
            <person name="Takaki Y."/>
            <person name="Yoshida Y."/>
            <person name="Baba S."/>
            <person name="Kobayashi G."/>
            <person name="Nagasaki K."/>
            <person name="Hano T."/>
            <person name="Tomaru Y."/>
        </authorList>
    </citation>
    <scope>NUCLEOTIDE SEQUENCE [LARGE SCALE GENOMIC DNA]</scope>
    <source>
        <strain evidence="9 10">NIES-3715</strain>
    </source>
</reference>
<evidence type="ECO:0000256" key="6">
    <source>
        <dbReference type="SAM" id="MobiDB-lite"/>
    </source>
</evidence>
<feature type="transmembrane region" description="Helical" evidence="7">
    <location>
        <begin position="124"/>
        <end position="146"/>
    </location>
</feature>
<comment type="caution">
    <text evidence="9">The sequence shown here is derived from an EMBL/GenBank/DDBJ whole genome shotgun (WGS) entry which is preliminary data.</text>
</comment>
<dbReference type="InterPro" id="IPR050799">
    <property type="entry name" value="ZIP_Transporter"/>
</dbReference>
<dbReference type="EMBL" id="BLLK01000047">
    <property type="protein sequence ID" value="GFH53425.1"/>
    <property type="molecule type" value="Genomic_DNA"/>
</dbReference>
<evidence type="ECO:0000256" key="5">
    <source>
        <dbReference type="ARBA" id="ARBA00023136"/>
    </source>
</evidence>
<feature type="compositionally biased region" description="Basic and acidic residues" evidence="6">
    <location>
        <begin position="166"/>
        <end position="191"/>
    </location>
</feature>
<evidence type="ECO:0000256" key="1">
    <source>
        <dbReference type="ARBA" id="ARBA00004141"/>
    </source>
</evidence>
<proteinExistence type="inferred from homology"/>
<dbReference type="Pfam" id="PF02535">
    <property type="entry name" value="Zip"/>
    <property type="match status" value="1"/>
</dbReference>
<feature type="transmembrane region" description="Helical" evidence="7">
    <location>
        <begin position="330"/>
        <end position="349"/>
    </location>
</feature>
<name>A0AAD3CYU7_9STRA</name>
<protein>
    <submittedName>
        <fullName evidence="9">Uncharacterized protein</fullName>
    </submittedName>
</protein>
<comment type="similarity">
    <text evidence="2">Belongs to the ZIP transporter (TC 2.A.5) family.</text>
</comment>
<dbReference type="Proteomes" id="UP001054902">
    <property type="component" value="Unassembled WGS sequence"/>
</dbReference>
<dbReference type="PANTHER" id="PTHR12191:SF37">
    <property type="entry name" value="ZINC TRANSPORTER FOI"/>
    <property type="match status" value="1"/>
</dbReference>
<evidence type="ECO:0000256" key="8">
    <source>
        <dbReference type="SAM" id="SignalP"/>
    </source>
</evidence>
<evidence type="ECO:0000256" key="4">
    <source>
        <dbReference type="ARBA" id="ARBA00022989"/>
    </source>
</evidence>
<feature type="transmembrane region" description="Helical" evidence="7">
    <location>
        <begin position="67"/>
        <end position="92"/>
    </location>
</feature>
<evidence type="ECO:0000256" key="3">
    <source>
        <dbReference type="ARBA" id="ARBA00022692"/>
    </source>
</evidence>
<keyword evidence="4 7" id="KW-1133">Transmembrane helix</keyword>
<keyword evidence="8" id="KW-0732">Signal</keyword>
<evidence type="ECO:0000313" key="9">
    <source>
        <dbReference type="EMBL" id="GFH53425.1"/>
    </source>
</evidence>
<evidence type="ECO:0000256" key="7">
    <source>
        <dbReference type="SAM" id="Phobius"/>
    </source>
</evidence>
<dbReference type="GO" id="GO:0005385">
    <property type="term" value="F:zinc ion transmembrane transporter activity"/>
    <property type="evidence" value="ECO:0007669"/>
    <property type="project" value="TreeGrafter"/>
</dbReference>
<feature type="region of interest" description="Disordered" evidence="6">
    <location>
        <begin position="161"/>
        <end position="191"/>
    </location>
</feature>
<dbReference type="InterPro" id="IPR003689">
    <property type="entry name" value="ZIP"/>
</dbReference>
<feature type="transmembrane region" description="Helical" evidence="7">
    <location>
        <begin position="355"/>
        <end position="371"/>
    </location>
</feature>
<feature type="transmembrane region" description="Helical" evidence="7">
    <location>
        <begin position="391"/>
        <end position="409"/>
    </location>
</feature>
<keyword evidence="3 7" id="KW-0812">Transmembrane</keyword>
<feature type="signal peptide" evidence="8">
    <location>
        <begin position="1"/>
        <end position="24"/>
    </location>
</feature>
<dbReference type="GO" id="GO:0030003">
    <property type="term" value="P:intracellular monoatomic cation homeostasis"/>
    <property type="evidence" value="ECO:0007669"/>
    <property type="project" value="TreeGrafter"/>
</dbReference>
<feature type="region of interest" description="Disordered" evidence="6">
    <location>
        <begin position="231"/>
        <end position="254"/>
    </location>
</feature>
<keyword evidence="5 7" id="KW-0472">Membrane</keyword>
<organism evidence="9 10">
    <name type="scientific">Chaetoceros tenuissimus</name>
    <dbReference type="NCBI Taxonomy" id="426638"/>
    <lineage>
        <taxon>Eukaryota</taxon>
        <taxon>Sar</taxon>
        <taxon>Stramenopiles</taxon>
        <taxon>Ochrophyta</taxon>
        <taxon>Bacillariophyta</taxon>
        <taxon>Coscinodiscophyceae</taxon>
        <taxon>Chaetocerotophycidae</taxon>
        <taxon>Chaetocerotales</taxon>
        <taxon>Chaetocerotaceae</taxon>
        <taxon>Chaetoceros</taxon>
    </lineage>
</organism>
<feature type="transmembrane region" description="Helical" evidence="7">
    <location>
        <begin position="200"/>
        <end position="221"/>
    </location>
</feature>
<accession>A0AAD3CYU7</accession>